<protein>
    <submittedName>
        <fullName evidence="3">Thioredoxin domain-containing protein 11</fullName>
    </submittedName>
</protein>
<dbReference type="InterPro" id="IPR052792">
    <property type="entry name" value="Thioredoxin_dom-contain_11"/>
</dbReference>
<dbReference type="EMBL" id="LR791530">
    <property type="protein sequence ID" value="CAB3267392.1"/>
    <property type="molecule type" value="mRNA"/>
</dbReference>
<sequence>MKEHIAKLILIMKRHPQLFVLIVCFLLFFIRAFSSIGGASNTRPAPVPKQICSSPYVNDVFSGSLVERNWLLSSSEVSLVIYYAPWCVKSIKALKHFSKVAQEYQKQISFIAVNCWWDRGECRGSNEIHYFPQIFFHHKLSKTAVHYSGPFTSDYLSEFLQKGLSSCAYLGTSLAVDKFTKQSQFSVIGYFPLPTHIDLLAKYIGLSIASLRFYPNNDVAFGIVTSSLLAKQLGIKTGQLKKYDRLYGDLIAVDDLDILKVTIDQGLSWVEKGNEMIVSKILSPSLKSNALYKILRDGATLMSFVSQHNQTLAIEKVALQYNQGCFDPSICRSIRVNEQICNICAKDDSLQVFPALAENLIHSFINKHSNISRLLHKHCFVTLPLYDTRRTRIEICCQLNLNKNLKIRSITGLACKTNRTLGFVAINKNEFSGIAKNLGLNGNEHVVIVDLESEVEYTMTQEMTLLNLENFILNFTNHELPTRTQIQSSKEEPPDSLREDILEIPNVHSSKFNHMVLNSTKDVLLFYQSSWCGFCSIYFQTLLSFKMHFPNMKHIEILQINDEHSNQLSVSFRPTVIPSLFLFPGNRTFDSVLFSHSSQMNLPNLVDFILRHASPNTKAELILKQCTSKEAGSVETFAVCKHTELSQRLNDQQLTIQNLEEMKKNAMRLLHHNQCNLTSLSRANRDKNVEKSKFELLKEQKALRIKISEINEQIDFSLASYNSVHNVIQKSKFRDEL</sequence>
<evidence type="ECO:0000259" key="2">
    <source>
        <dbReference type="Pfam" id="PF00085"/>
    </source>
</evidence>
<evidence type="ECO:0000256" key="1">
    <source>
        <dbReference type="SAM" id="Coils"/>
    </source>
</evidence>
<evidence type="ECO:0000313" key="3">
    <source>
        <dbReference type="EMBL" id="CAB3267392.1"/>
    </source>
</evidence>
<feature type="domain" description="Thioredoxin" evidence="2">
    <location>
        <begin position="72"/>
        <end position="161"/>
    </location>
</feature>
<accession>A0A6F9DVD9</accession>
<dbReference type="Gene3D" id="3.40.30.10">
    <property type="entry name" value="Glutaredoxin"/>
    <property type="match status" value="3"/>
</dbReference>
<feature type="coiled-coil region" evidence="1">
    <location>
        <begin position="642"/>
        <end position="669"/>
    </location>
</feature>
<reference evidence="3" key="1">
    <citation type="submission" date="2020-04" db="EMBL/GenBank/DDBJ databases">
        <authorList>
            <person name="Neveu A P."/>
        </authorList>
    </citation>
    <scope>NUCLEOTIDE SEQUENCE</scope>
    <source>
        <tissue evidence="3">Whole embryo</tissue>
    </source>
</reference>
<feature type="domain" description="Thioredoxin" evidence="2">
    <location>
        <begin position="507"/>
        <end position="590"/>
    </location>
</feature>
<dbReference type="SUPFAM" id="SSF52833">
    <property type="entry name" value="Thioredoxin-like"/>
    <property type="match status" value="2"/>
</dbReference>
<dbReference type="PANTHER" id="PTHR46497:SF1">
    <property type="entry name" value="THIOREDOXIN DOMAIN-CONTAINING PROTEIN 11"/>
    <property type="match status" value="1"/>
</dbReference>
<dbReference type="Pfam" id="PF00085">
    <property type="entry name" value="Thioredoxin"/>
    <property type="match status" value="2"/>
</dbReference>
<proteinExistence type="evidence at transcript level"/>
<dbReference type="AlphaFoldDB" id="A0A6F9DVD9"/>
<keyword evidence="1" id="KW-0175">Coiled coil</keyword>
<gene>
    <name evidence="3" type="primary">Txndc11</name>
</gene>
<name>A0A6F9DVD9_9ASCI</name>
<dbReference type="InterPro" id="IPR013766">
    <property type="entry name" value="Thioredoxin_domain"/>
</dbReference>
<organism evidence="3">
    <name type="scientific">Phallusia mammillata</name>
    <dbReference type="NCBI Taxonomy" id="59560"/>
    <lineage>
        <taxon>Eukaryota</taxon>
        <taxon>Metazoa</taxon>
        <taxon>Chordata</taxon>
        <taxon>Tunicata</taxon>
        <taxon>Ascidiacea</taxon>
        <taxon>Phlebobranchia</taxon>
        <taxon>Ascidiidae</taxon>
        <taxon>Phallusia</taxon>
    </lineage>
</organism>
<dbReference type="PANTHER" id="PTHR46497">
    <property type="entry name" value="THIOREDOXIN DOMAIN-CONTAINING PROTEIN 11"/>
    <property type="match status" value="1"/>
</dbReference>
<dbReference type="InterPro" id="IPR036249">
    <property type="entry name" value="Thioredoxin-like_sf"/>
</dbReference>